<evidence type="ECO:0000313" key="1">
    <source>
        <dbReference type="EMBL" id="CAG7717726.1"/>
    </source>
</evidence>
<feature type="non-terminal residue" evidence="1">
    <location>
        <position position="1"/>
    </location>
</feature>
<dbReference type="Proteomes" id="UP000708208">
    <property type="component" value="Unassembled WGS sequence"/>
</dbReference>
<keyword evidence="2" id="KW-1185">Reference proteome</keyword>
<name>A0A8J2JC16_9HEXA</name>
<proteinExistence type="predicted"/>
<protein>
    <submittedName>
        <fullName evidence="1">Uncharacterized protein</fullName>
    </submittedName>
</protein>
<gene>
    <name evidence="1" type="ORF">AFUS01_LOCUS7166</name>
</gene>
<sequence length="35" mass="4017">MKEAKEILNEIRKEIQVLQNLKAQAPKTPENPKSV</sequence>
<accession>A0A8J2JC16</accession>
<dbReference type="EMBL" id="CAJVCH010048126">
    <property type="protein sequence ID" value="CAG7717726.1"/>
    <property type="molecule type" value="Genomic_DNA"/>
</dbReference>
<dbReference type="AlphaFoldDB" id="A0A8J2JC16"/>
<organism evidence="1 2">
    <name type="scientific">Allacma fusca</name>
    <dbReference type="NCBI Taxonomy" id="39272"/>
    <lineage>
        <taxon>Eukaryota</taxon>
        <taxon>Metazoa</taxon>
        <taxon>Ecdysozoa</taxon>
        <taxon>Arthropoda</taxon>
        <taxon>Hexapoda</taxon>
        <taxon>Collembola</taxon>
        <taxon>Symphypleona</taxon>
        <taxon>Sminthuridae</taxon>
        <taxon>Allacma</taxon>
    </lineage>
</organism>
<evidence type="ECO:0000313" key="2">
    <source>
        <dbReference type="Proteomes" id="UP000708208"/>
    </source>
</evidence>
<comment type="caution">
    <text evidence="1">The sequence shown here is derived from an EMBL/GenBank/DDBJ whole genome shotgun (WGS) entry which is preliminary data.</text>
</comment>
<reference evidence="1" key="1">
    <citation type="submission" date="2021-06" db="EMBL/GenBank/DDBJ databases">
        <authorList>
            <person name="Hodson N. C."/>
            <person name="Mongue J. A."/>
            <person name="Jaron S. K."/>
        </authorList>
    </citation>
    <scope>NUCLEOTIDE SEQUENCE</scope>
</reference>